<dbReference type="InterPro" id="IPR043144">
    <property type="entry name" value="Mal/L-sulf/L-lact_DH-like_ah"/>
</dbReference>
<keyword evidence="4" id="KW-1185">Reference proteome</keyword>
<evidence type="ECO:0000313" key="4">
    <source>
        <dbReference type="Proteomes" id="UP001469365"/>
    </source>
</evidence>
<organism evidence="3 4">
    <name type="scientific">Paenibacillus filicis</name>
    <dbReference type="NCBI Taxonomy" id="669464"/>
    <lineage>
        <taxon>Bacteria</taxon>
        <taxon>Bacillati</taxon>
        <taxon>Bacillota</taxon>
        <taxon>Bacilli</taxon>
        <taxon>Bacillales</taxon>
        <taxon>Paenibacillaceae</taxon>
        <taxon>Paenibacillus</taxon>
    </lineage>
</organism>
<dbReference type="Gene3D" id="3.30.1370.60">
    <property type="entry name" value="Hypothetical oxidoreductase yiak, domain 2"/>
    <property type="match status" value="1"/>
</dbReference>
<dbReference type="SUPFAM" id="SSF89733">
    <property type="entry name" value="L-sulfolactate dehydrogenase-like"/>
    <property type="match status" value="1"/>
</dbReference>
<dbReference type="Pfam" id="PF02615">
    <property type="entry name" value="Ldh_2"/>
    <property type="match status" value="1"/>
</dbReference>
<dbReference type="InterPro" id="IPR036111">
    <property type="entry name" value="Mal/L-sulfo/L-lacto_DH-like_sf"/>
</dbReference>
<dbReference type="Gene3D" id="1.10.1530.10">
    <property type="match status" value="1"/>
</dbReference>
<dbReference type="EMBL" id="JBBPCC010000008">
    <property type="protein sequence ID" value="MEK8128999.1"/>
    <property type="molecule type" value="Genomic_DNA"/>
</dbReference>
<dbReference type="InterPro" id="IPR003767">
    <property type="entry name" value="Malate/L-lactate_DH-like"/>
</dbReference>
<dbReference type="RefSeq" id="WP_341416098.1">
    <property type="nucleotide sequence ID" value="NZ_JBBPCC010000008.1"/>
</dbReference>
<evidence type="ECO:0000256" key="2">
    <source>
        <dbReference type="ARBA" id="ARBA00023002"/>
    </source>
</evidence>
<evidence type="ECO:0000256" key="1">
    <source>
        <dbReference type="ARBA" id="ARBA00006056"/>
    </source>
</evidence>
<dbReference type="PANTHER" id="PTHR11091:SF0">
    <property type="entry name" value="MALATE DEHYDROGENASE"/>
    <property type="match status" value="1"/>
</dbReference>
<name>A0ABU9DJP6_9BACL</name>
<comment type="caution">
    <text evidence="3">The sequence shown here is derived from an EMBL/GenBank/DDBJ whole genome shotgun (WGS) entry which is preliminary data.</text>
</comment>
<dbReference type="InterPro" id="IPR043143">
    <property type="entry name" value="Mal/L-sulf/L-lact_DH-like_NADP"/>
</dbReference>
<sequence>MRYDLTRARELAIRVCVAAGASKAMAISLAEATVAAECAGRSSVGFAHLPDYLEGFLKGRIHAVEEPAIFFPAPALIQVDAKGGIAQLGFDRAFEELLLRTSTYGVTVCSLQNSYTAGELGYYVRRLALKGLVALAATNGPALVAAGQSSEAVYGTNPLAFAAPVDNRAPLVIDQASSATAFVNIRQAAERGEMIPEGWAIDGKGQHTMDSREAIKGALLAFGGVRGANIALMVEILAAGMTGANWSLDAPSFEEGNHSPGVGLFIVALNPELLAPGLSARMASQIERLASKGIHIPGRSYAENATEIDLPSSLVATLEAYCLQ</sequence>
<accession>A0ABU9DJP6</accession>
<dbReference type="PANTHER" id="PTHR11091">
    <property type="entry name" value="OXIDOREDUCTASE-RELATED"/>
    <property type="match status" value="1"/>
</dbReference>
<keyword evidence="2" id="KW-0560">Oxidoreductase</keyword>
<evidence type="ECO:0000313" key="3">
    <source>
        <dbReference type="EMBL" id="MEK8128999.1"/>
    </source>
</evidence>
<dbReference type="Proteomes" id="UP001469365">
    <property type="component" value="Unassembled WGS sequence"/>
</dbReference>
<reference evidence="3 4" key="1">
    <citation type="submission" date="2024-04" db="EMBL/GenBank/DDBJ databases">
        <title>draft genome sequnece of Paenibacillus filicis.</title>
        <authorList>
            <person name="Kim D.-U."/>
        </authorList>
    </citation>
    <scope>NUCLEOTIDE SEQUENCE [LARGE SCALE GENOMIC DNA]</scope>
    <source>
        <strain evidence="3 4">KACC14197</strain>
    </source>
</reference>
<protein>
    <submittedName>
        <fullName evidence="3">Ldh family oxidoreductase</fullName>
    </submittedName>
</protein>
<proteinExistence type="inferred from homology"/>
<gene>
    <name evidence="3" type="ORF">WMW72_13935</name>
</gene>
<comment type="similarity">
    <text evidence="1">Belongs to the LDH2/MDH2 oxidoreductase family.</text>
</comment>